<organism evidence="6 7">
    <name type="scientific">Eimeria acervulina</name>
    <name type="common">Coccidian parasite</name>
    <dbReference type="NCBI Taxonomy" id="5801"/>
    <lineage>
        <taxon>Eukaryota</taxon>
        <taxon>Sar</taxon>
        <taxon>Alveolata</taxon>
        <taxon>Apicomplexa</taxon>
        <taxon>Conoidasida</taxon>
        <taxon>Coccidia</taxon>
        <taxon>Eucoccidiorida</taxon>
        <taxon>Eimeriorina</taxon>
        <taxon>Eimeriidae</taxon>
        <taxon>Eimeria</taxon>
    </lineage>
</organism>
<dbReference type="GeneID" id="25269103"/>
<dbReference type="RefSeq" id="XP_013250628.1">
    <property type="nucleotide sequence ID" value="XM_013395174.1"/>
</dbReference>
<feature type="region of interest" description="Disordered" evidence="5">
    <location>
        <begin position="243"/>
        <end position="272"/>
    </location>
</feature>
<gene>
    <name evidence="6" type="ORF">EAH_00010330</name>
</gene>
<dbReference type="InterPro" id="IPR008280">
    <property type="entry name" value="Tub_FtsZ_C"/>
</dbReference>
<evidence type="ECO:0000256" key="2">
    <source>
        <dbReference type="ARBA" id="ARBA00022701"/>
    </source>
</evidence>
<evidence type="ECO:0000256" key="4">
    <source>
        <dbReference type="ARBA" id="ARBA00023134"/>
    </source>
</evidence>
<dbReference type="SUPFAM" id="SSF52490">
    <property type="entry name" value="Tubulin nucleotide-binding domain-like"/>
    <property type="match status" value="1"/>
</dbReference>
<name>U6GKX1_EIMAC</name>
<dbReference type="EMBL" id="HG670992">
    <property type="protein sequence ID" value="CDI79244.1"/>
    <property type="molecule type" value="Genomic_DNA"/>
</dbReference>
<keyword evidence="2" id="KW-0493">Microtubule</keyword>
<dbReference type="VEuPathDB" id="ToxoDB:EAH_00010330"/>
<dbReference type="GO" id="GO:0005525">
    <property type="term" value="F:GTP binding"/>
    <property type="evidence" value="ECO:0007669"/>
    <property type="project" value="UniProtKB-KW"/>
</dbReference>
<sequence length="359" mass="39274">MSTLVLMVGGCGNYLGSELFAALHTELQRAASVGDNTIVDSLSRRFFTSDTPSVYGSFLKARGLLVDMEAKTVQNCLLRHPLPNNRRGKGNCYVGGAIPKFGTCQKEGDWFWDPKFAYWQQGGCGNNWALGHEIQGPSNRDNMERLLLSLAEEGDSVSSVMVLHSLAEQLDGDATMALRCPLWDVLAAAAPHPAFKLLTCRYLPQGLMGESNSLRLAPYTFESLMRRLERMFVRADTLDLLAPPSPSTPSGYRKAHYAATQQNSRDSPEHGNATEDIHQTVAVGAQVCMRGPSVLSIEGDPTPASKISLWPALQLGMDMLHAGAFVHHYEEFGVGVKELQMALEELQETADAYSTLRPA</sequence>
<dbReference type="GO" id="GO:0005874">
    <property type="term" value="C:microtubule"/>
    <property type="evidence" value="ECO:0007669"/>
    <property type="project" value="UniProtKB-KW"/>
</dbReference>
<dbReference type="SUPFAM" id="SSF55307">
    <property type="entry name" value="Tubulin C-terminal domain-like"/>
    <property type="match status" value="1"/>
</dbReference>
<dbReference type="Proteomes" id="UP000018050">
    <property type="component" value="Unassembled WGS sequence"/>
</dbReference>
<reference evidence="6" key="1">
    <citation type="submission" date="2013-10" db="EMBL/GenBank/DDBJ databases">
        <title>Genomic analysis of the causative agents of coccidiosis in chickens.</title>
        <authorList>
            <person name="Reid A.J."/>
            <person name="Blake D."/>
            <person name="Billington K."/>
            <person name="Browne H."/>
            <person name="Dunn M."/>
            <person name="Hung S."/>
            <person name="Kawahara F."/>
            <person name="Miranda-Saavedra D."/>
            <person name="Mourier T."/>
            <person name="Nagra H."/>
            <person name="Otto T.D."/>
            <person name="Rawlings N."/>
            <person name="Sanchez A."/>
            <person name="Sanders M."/>
            <person name="Subramaniam C."/>
            <person name="Tay Y."/>
            <person name="Dear P."/>
            <person name="Doerig C."/>
            <person name="Gruber A."/>
            <person name="Parkinson J."/>
            <person name="Shirley M."/>
            <person name="Wan K.L."/>
            <person name="Berriman M."/>
            <person name="Tomley F."/>
            <person name="Pain A."/>
        </authorList>
    </citation>
    <scope>NUCLEOTIDE SEQUENCE</scope>
    <source>
        <strain evidence="6">Houghton</strain>
    </source>
</reference>
<dbReference type="OMA" id="QCVTRGE"/>
<evidence type="ECO:0000256" key="1">
    <source>
        <dbReference type="ARBA" id="ARBA00009636"/>
    </source>
</evidence>
<evidence type="ECO:0000313" key="6">
    <source>
        <dbReference type="EMBL" id="CDI79244.1"/>
    </source>
</evidence>
<evidence type="ECO:0000256" key="5">
    <source>
        <dbReference type="SAM" id="MobiDB-lite"/>
    </source>
</evidence>
<keyword evidence="3" id="KW-0547">Nucleotide-binding</keyword>
<dbReference type="OrthoDB" id="10250004at2759"/>
<dbReference type="GO" id="GO:0007017">
    <property type="term" value="P:microtubule-based process"/>
    <property type="evidence" value="ECO:0007669"/>
    <property type="project" value="InterPro"/>
</dbReference>
<dbReference type="AlphaFoldDB" id="U6GKX1"/>
<proteinExistence type="inferred from homology"/>
<dbReference type="PANTHER" id="PTHR11588">
    <property type="entry name" value="TUBULIN"/>
    <property type="match status" value="1"/>
</dbReference>
<reference evidence="6" key="2">
    <citation type="submission" date="2013-10" db="EMBL/GenBank/DDBJ databases">
        <authorList>
            <person name="Aslett M."/>
        </authorList>
    </citation>
    <scope>NUCLEOTIDE SEQUENCE</scope>
    <source>
        <strain evidence="6">Houghton</strain>
    </source>
</reference>
<keyword evidence="7" id="KW-1185">Reference proteome</keyword>
<dbReference type="InterPro" id="IPR036525">
    <property type="entry name" value="Tubulin/FtsZ_GTPase_sf"/>
</dbReference>
<dbReference type="InterPro" id="IPR000217">
    <property type="entry name" value="Tubulin"/>
</dbReference>
<dbReference type="Gene3D" id="3.40.50.1440">
    <property type="entry name" value="Tubulin/FtsZ, GTPase domain"/>
    <property type="match status" value="1"/>
</dbReference>
<evidence type="ECO:0000313" key="7">
    <source>
        <dbReference type="Proteomes" id="UP000018050"/>
    </source>
</evidence>
<accession>U6GKX1</accession>
<comment type="similarity">
    <text evidence="1">Belongs to the tubulin family.</text>
</comment>
<keyword evidence="4" id="KW-0342">GTP-binding</keyword>
<protein>
    <submittedName>
        <fullName evidence="6">Uncharacterized protein</fullName>
    </submittedName>
</protein>
<evidence type="ECO:0000256" key="3">
    <source>
        <dbReference type="ARBA" id="ARBA00022741"/>
    </source>
</evidence>